<keyword evidence="4 7" id="KW-1133">Transmembrane helix</keyword>
<dbReference type="InterPro" id="IPR011701">
    <property type="entry name" value="MFS"/>
</dbReference>
<keyword evidence="2" id="KW-0813">Transport</keyword>
<evidence type="ECO:0000313" key="10">
    <source>
        <dbReference type="Proteomes" id="UP000469558"/>
    </source>
</evidence>
<feature type="domain" description="Major facilitator superfamily (MFS) profile" evidence="8">
    <location>
        <begin position="50"/>
        <end position="516"/>
    </location>
</feature>
<sequence length="516" mass="57003">MAPTDEFQHTSSPDHQPKKSFAGKVKVLLLGDAAQSRAEVKLVRKLDFFILTYCCFSFFFNYLDRAAFANAYVSGLSTSLKLTGNEYSYLLSITTAGYVIGQIPHGIIIQKIPPRIWLPSMVVIWGCLVMVSAACKTYQQLMAVRFFQGLIEASTYCGTLYIIGSWYKPLEIAKRTAIFTASGQAGTMFAGVMMTAIHSGMDGYAGLAGWQWVFLIDGIITFPIAIMGFLYFPDTPELTKAPFLSQEEVQLALDRLPPKTSDGHNINPWSLTVRVFTSPAFYVLITFSMICGALEAFCTQNLFLLWLKYHQKSYSATNITTYPLGISAVAIVSNLCAAVYIDATNRRMPMGFLACGLQLISCILLLIPNLPAAGTFFAFYNAGTSYIINPLLFGWANVICQRGGDDALRSVILYSMNASSSILYTFWGIALYPAADVPHWKKGAIAMICILTILAAMLFLVKWLDDMTLRKEQEILDGVVHQSEHVEGGDMDIKEKKKELLESGAVVARVMPVKAN</sequence>
<gene>
    <name evidence="9" type="primary">liz1_8</name>
    <name evidence="9" type="ORF">LSUE1_G003145</name>
</gene>
<proteinExistence type="inferred from homology"/>
<evidence type="ECO:0000256" key="5">
    <source>
        <dbReference type="ARBA" id="ARBA00023136"/>
    </source>
</evidence>
<feature type="transmembrane region" description="Helical" evidence="7">
    <location>
        <begin position="319"/>
        <end position="341"/>
    </location>
</feature>
<evidence type="ECO:0000313" key="9">
    <source>
        <dbReference type="EMBL" id="TVY82944.1"/>
    </source>
</evidence>
<evidence type="ECO:0000259" key="8">
    <source>
        <dbReference type="PROSITE" id="PS50850"/>
    </source>
</evidence>
<dbReference type="Pfam" id="PF07690">
    <property type="entry name" value="MFS_1"/>
    <property type="match status" value="1"/>
</dbReference>
<comment type="caution">
    <text evidence="9">The sequence shown here is derived from an EMBL/GenBank/DDBJ whole genome shotgun (WGS) entry which is preliminary data.</text>
</comment>
<dbReference type="OrthoDB" id="3639251at2759"/>
<feature type="transmembrane region" description="Helical" evidence="7">
    <location>
        <begin position="87"/>
        <end position="109"/>
    </location>
</feature>
<dbReference type="GO" id="GO:0015233">
    <property type="term" value="F:pantothenate transmembrane transporter activity"/>
    <property type="evidence" value="ECO:0007669"/>
    <property type="project" value="TreeGrafter"/>
</dbReference>
<comment type="similarity">
    <text evidence="6">Belongs to the major facilitator superfamily. Allantoate permease family.</text>
</comment>
<evidence type="ECO:0000256" key="2">
    <source>
        <dbReference type="ARBA" id="ARBA00022448"/>
    </source>
</evidence>
<feature type="transmembrane region" description="Helical" evidence="7">
    <location>
        <begin position="116"/>
        <end position="134"/>
    </location>
</feature>
<dbReference type="PROSITE" id="PS50850">
    <property type="entry name" value="MFS"/>
    <property type="match status" value="1"/>
</dbReference>
<accession>A0A8T9CGR6</accession>
<protein>
    <submittedName>
        <fullName evidence="9">Pantothenate transporter liz1</fullName>
    </submittedName>
</protein>
<dbReference type="GO" id="GO:0098717">
    <property type="term" value="P:pantothenate import across plasma membrane"/>
    <property type="evidence" value="ECO:0007669"/>
    <property type="project" value="TreeGrafter"/>
</dbReference>
<reference evidence="9 10" key="1">
    <citation type="submission" date="2018-05" db="EMBL/GenBank/DDBJ databases">
        <title>Genome sequencing and assembly of the regulated plant pathogen Lachnellula willkommii and related sister species for the development of diagnostic species identification markers.</title>
        <authorList>
            <person name="Giroux E."/>
            <person name="Bilodeau G."/>
        </authorList>
    </citation>
    <scope>NUCLEOTIDE SEQUENCE [LARGE SCALE GENOMIC DNA]</scope>
    <source>
        <strain evidence="9 10">CBS 268.59</strain>
    </source>
</reference>
<evidence type="ECO:0000256" key="4">
    <source>
        <dbReference type="ARBA" id="ARBA00022989"/>
    </source>
</evidence>
<feature type="transmembrane region" description="Helical" evidence="7">
    <location>
        <begin position="379"/>
        <end position="399"/>
    </location>
</feature>
<feature type="transmembrane region" description="Helical" evidence="7">
    <location>
        <begin position="411"/>
        <end position="432"/>
    </location>
</feature>
<keyword evidence="5 7" id="KW-0472">Membrane</keyword>
<feature type="transmembrane region" description="Helical" evidence="7">
    <location>
        <begin position="46"/>
        <end position="63"/>
    </location>
</feature>
<dbReference type="PANTHER" id="PTHR43791:SF4">
    <property type="entry name" value="PANTOTHENATE TRANSPORTER FEN2"/>
    <property type="match status" value="1"/>
</dbReference>
<feature type="transmembrane region" description="Helical" evidence="7">
    <location>
        <begin position="444"/>
        <end position="464"/>
    </location>
</feature>
<keyword evidence="10" id="KW-1185">Reference proteome</keyword>
<feature type="transmembrane region" description="Helical" evidence="7">
    <location>
        <begin position="146"/>
        <end position="164"/>
    </location>
</feature>
<name>A0A8T9CGR6_9HELO</name>
<feature type="transmembrane region" description="Helical" evidence="7">
    <location>
        <begin position="209"/>
        <end position="232"/>
    </location>
</feature>
<evidence type="ECO:0000256" key="7">
    <source>
        <dbReference type="SAM" id="Phobius"/>
    </source>
</evidence>
<dbReference type="SUPFAM" id="SSF103473">
    <property type="entry name" value="MFS general substrate transporter"/>
    <property type="match status" value="1"/>
</dbReference>
<dbReference type="AlphaFoldDB" id="A0A8T9CGR6"/>
<feature type="transmembrane region" description="Helical" evidence="7">
    <location>
        <begin position="348"/>
        <end position="367"/>
    </location>
</feature>
<dbReference type="Gene3D" id="1.20.1250.20">
    <property type="entry name" value="MFS general substrate transporter like domains"/>
    <property type="match status" value="1"/>
</dbReference>
<evidence type="ECO:0000256" key="6">
    <source>
        <dbReference type="ARBA" id="ARBA00037968"/>
    </source>
</evidence>
<evidence type="ECO:0000256" key="3">
    <source>
        <dbReference type="ARBA" id="ARBA00022692"/>
    </source>
</evidence>
<dbReference type="PANTHER" id="PTHR43791">
    <property type="entry name" value="PERMEASE-RELATED"/>
    <property type="match status" value="1"/>
</dbReference>
<dbReference type="Proteomes" id="UP000469558">
    <property type="component" value="Unassembled WGS sequence"/>
</dbReference>
<dbReference type="EMBL" id="QGMK01000254">
    <property type="protein sequence ID" value="TVY82944.1"/>
    <property type="molecule type" value="Genomic_DNA"/>
</dbReference>
<dbReference type="InterPro" id="IPR020846">
    <property type="entry name" value="MFS_dom"/>
</dbReference>
<organism evidence="9 10">
    <name type="scientific">Lachnellula suecica</name>
    <dbReference type="NCBI Taxonomy" id="602035"/>
    <lineage>
        <taxon>Eukaryota</taxon>
        <taxon>Fungi</taxon>
        <taxon>Dikarya</taxon>
        <taxon>Ascomycota</taxon>
        <taxon>Pezizomycotina</taxon>
        <taxon>Leotiomycetes</taxon>
        <taxon>Helotiales</taxon>
        <taxon>Lachnaceae</taxon>
        <taxon>Lachnellula</taxon>
    </lineage>
</organism>
<comment type="subcellular location">
    <subcellularLocation>
        <location evidence="1">Membrane</location>
        <topology evidence="1">Multi-pass membrane protein</topology>
    </subcellularLocation>
</comment>
<dbReference type="InterPro" id="IPR036259">
    <property type="entry name" value="MFS_trans_sf"/>
</dbReference>
<evidence type="ECO:0000256" key="1">
    <source>
        <dbReference type="ARBA" id="ARBA00004141"/>
    </source>
</evidence>
<feature type="transmembrane region" description="Helical" evidence="7">
    <location>
        <begin position="176"/>
        <end position="197"/>
    </location>
</feature>
<feature type="transmembrane region" description="Helical" evidence="7">
    <location>
        <begin position="280"/>
        <end position="307"/>
    </location>
</feature>
<keyword evidence="3 7" id="KW-0812">Transmembrane</keyword>
<dbReference type="GO" id="GO:0005886">
    <property type="term" value="C:plasma membrane"/>
    <property type="evidence" value="ECO:0007669"/>
    <property type="project" value="TreeGrafter"/>
</dbReference>
<dbReference type="FunFam" id="1.20.1250.20:FF:000065">
    <property type="entry name" value="Putative MFS pantothenate transporter"/>
    <property type="match status" value="1"/>
</dbReference>